<name>J3L008_ORYBR</name>
<dbReference type="Gramene" id="OB01G25640.1">
    <property type="protein sequence ID" value="OB01G25640.1"/>
    <property type="gene ID" value="OB01G25640"/>
</dbReference>
<evidence type="ECO:0000313" key="1">
    <source>
        <dbReference type="EnsemblPlants" id="OB01G25640.1"/>
    </source>
</evidence>
<keyword evidence="2" id="KW-1185">Reference proteome</keyword>
<dbReference type="AlphaFoldDB" id="J3L008"/>
<organism evidence="1">
    <name type="scientific">Oryza brachyantha</name>
    <name type="common">malo sina</name>
    <dbReference type="NCBI Taxonomy" id="4533"/>
    <lineage>
        <taxon>Eukaryota</taxon>
        <taxon>Viridiplantae</taxon>
        <taxon>Streptophyta</taxon>
        <taxon>Embryophyta</taxon>
        <taxon>Tracheophyta</taxon>
        <taxon>Spermatophyta</taxon>
        <taxon>Magnoliopsida</taxon>
        <taxon>Liliopsida</taxon>
        <taxon>Poales</taxon>
        <taxon>Poaceae</taxon>
        <taxon>BOP clade</taxon>
        <taxon>Oryzoideae</taxon>
        <taxon>Oryzeae</taxon>
        <taxon>Oryzinae</taxon>
        <taxon>Oryza</taxon>
    </lineage>
</organism>
<evidence type="ECO:0000313" key="2">
    <source>
        <dbReference type="Proteomes" id="UP000006038"/>
    </source>
</evidence>
<proteinExistence type="predicted"/>
<sequence>MGVNYGCSGGSRISSNMYVIFGSNLQVQQSLATGSAVEQVLYSCLGQLYTCIIP</sequence>
<dbReference type="HOGENOM" id="CLU_3053551_0_0_1"/>
<reference evidence="1" key="1">
    <citation type="journal article" date="2013" name="Nat. Commun.">
        <title>Whole-genome sequencing of Oryza brachyantha reveals mechanisms underlying Oryza genome evolution.</title>
        <authorList>
            <person name="Chen J."/>
            <person name="Huang Q."/>
            <person name="Gao D."/>
            <person name="Wang J."/>
            <person name="Lang Y."/>
            <person name="Liu T."/>
            <person name="Li B."/>
            <person name="Bai Z."/>
            <person name="Luis Goicoechea J."/>
            <person name="Liang C."/>
            <person name="Chen C."/>
            <person name="Zhang W."/>
            <person name="Sun S."/>
            <person name="Liao Y."/>
            <person name="Zhang X."/>
            <person name="Yang L."/>
            <person name="Song C."/>
            <person name="Wang M."/>
            <person name="Shi J."/>
            <person name="Liu G."/>
            <person name="Liu J."/>
            <person name="Zhou H."/>
            <person name="Zhou W."/>
            <person name="Yu Q."/>
            <person name="An N."/>
            <person name="Chen Y."/>
            <person name="Cai Q."/>
            <person name="Wang B."/>
            <person name="Liu B."/>
            <person name="Min J."/>
            <person name="Huang Y."/>
            <person name="Wu H."/>
            <person name="Li Z."/>
            <person name="Zhang Y."/>
            <person name="Yin Y."/>
            <person name="Song W."/>
            <person name="Jiang J."/>
            <person name="Jackson S.A."/>
            <person name="Wing R.A."/>
            <person name="Wang J."/>
            <person name="Chen M."/>
        </authorList>
    </citation>
    <scope>NUCLEOTIDE SEQUENCE [LARGE SCALE GENOMIC DNA]</scope>
    <source>
        <strain evidence="1">cv. IRGC 101232</strain>
    </source>
</reference>
<accession>J3L008</accession>
<dbReference type="EnsemblPlants" id="OB01G25640.1">
    <property type="protein sequence ID" value="OB01G25640.1"/>
    <property type="gene ID" value="OB01G25640"/>
</dbReference>
<reference evidence="1" key="2">
    <citation type="submission" date="2013-04" db="UniProtKB">
        <authorList>
            <consortium name="EnsemblPlants"/>
        </authorList>
    </citation>
    <scope>IDENTIFICATION</scope>
</reference>
<protein>
    <submittedName>
        <fullName evidence="1">Uncharacterized protein</fullName>
    </submittedName>
</protein>
<dbReference type="Proteomes" id="UP000006038">
    <property type="component" value="Chromosome 1"/>
</dbReference>